<evidence type="ECO:0000313" key="1">
    <source>
        <dbReference type="EMBL" id="MBB5866973.1"/>
    </source>
</evidence>
<sequence length="78" mass="8592">MTDGAAPHDPDDCFAEMAADQCALLDRLADGQTIAAAAAGEFLSLRTANRRVADLRERRGVGTTRELVAAYVRWRMRR</sequence>
<protein>
    <recommendedName>
        <fullName evidence="3">LuxR family transcriptional regulator</fullName>
    </recommendedName>
</protein>
<gene>
    <name evidence="1" type="ORF">F4553_000352</name>
</gene>
<dbReference type="AlphaFoldDB" id="A0A841BIT9"/>
<dbReference type="SUPFAM" id="SSF46894">
    <property type="entry name" value="C-terminal effector domain of the bipartite response regulators"/>
    <property type="match status" value="1"/>
</dbReference>
<evidence type="ECO:0008006" key="3">
    <source>
        <dbReference type="Google" id="ProtNLM"/>
    </source>
</evidence>
<dbReference type="GO" id="GO:0003677">
    <property type="term" value="F:DNA binding"/>
    <property type="evidence" value="ECO:0007669"/>
    <property type="project" value="InterPro"/>
</dbReference>
<evidence type="ECO:0000313" key="2">
    <source>
        <dbReference type="Proteomes" id="UP000587527"/>
    </source>
</evidence>
<name>A0A841BIT9_9ACTN</name>
<dbReference type="EMBL" id="JACHMN010000001">
    <property type="protein sequence ID" value="MBB5866973.1"/>
    <property type="molecule type" value="Genomic_DNA"/>
</dbReference>
<organism evidence="1 2">
    <name type="scientific">Allocatelliglobosispora scoriae</name>
    <dbReference type="NCBI Taxonomy" id="643052"/>
    <lineage>
        <taxon>Bacteria</taxon>
        <taxon>Bacillati</taxon>
        <taxon>Actinomycetota</taxon>
        <taxon>Actinomycetes</taxon>
        <taxon>Micromonosporales</taxon>
        <taxon>Micromonosporaceae</taxon>
        <taxon>Allocatelliglobosispora</taxon>
    </lineage>
</organism>
<proteinExistence type="predicted"/>
<reference evidence="1 2" key="1">
    <citation type="submission" date="2020-08" db="EMBL/GenBank/DDBJ databases">
        <title>Sequencing the genomes of 1000 actinobacteria strains.</title>
        <authorList>
            <person name="Klenk H.-P."/>
        </authorList>
    </citation>
    <scope>NUCLEOTIDE SEQUENCE [LARGE SCALE GENOMIC DNA]</scope>
    <source>
        <strain evidence="1 2">DSM 45362</strain>
    </source>
</reference>
<comment type="caution">
    <text evidence="1">The sequence shown here is derived from an EMBL/GenBank/DDBJ whole genome shotgun (WGS) entry which is preliminary data.</text>
</comment>
<dbReference type="RefSeq" id="WP_184831191.1">
    <property type="nucleotide sequence ID" value="NZ_JACHMN010000001.1"/>
</dbReference>
<keyword evidence="2" id="KW-1185">Reference proteome</keyword>
<dbReference type="InterPro" id="IPR016032">
    <property type="entry name" value="Sig_transdc_resp-reg_C-effctor"/>
</dbReference>
<dbReference type="Proteomes" id="UP000587527">
    <property type="component" value="Unassembled WGS sequence"/>
</dbReference>
<dbReference type="GO" id="GO:0006355">
    <property type="term" value="P:regulation of DNA-templated transcription"/>
    <property type="evidence" value="ECO:0007669"/>
    <property type="project" value="InterPro"/>
</dbReference>
<accession>A0A841BIT9</accession>